<sequence>MQRPSLKSKLSLNARFKSSSTNGPSSSSTSINETANPSPKRSMAELKPALVLKANVLKVGRLSDAVQLPPFRIQANGASCRVGTWLQRTAQAPPIPTSCSHSATPNKRLPPSTKH</sequence>
<feature type="region of interest" description="Disordered" evidence="1">
    <location>
        <begin position="1"/>
        <end position="43"/>
    </location>
</feature>
<keyword evidence="3" id="KW-1185">Reference proteome</keyword>
<evidence type="ECO:0000313" key="2">
    <source>
        <dbReference type="EMBL" id="KAF2276367.1"/>
    </source>
</evidence>
<dbReference type="EMBL" id="ML986493">
    <property type="protein sequence ID" value="KAF2276367.1"/>
    <property type="molecule type" value="Genomic_DNA"/>
</dbReference>
<evidence type="ECO:0000313" key="3">
    <source>
        <dbReference type="Proteomes" id="UP000800097"/>
    </source>
</evidence>
<gene>
    <name evidence="2" type="ORF">EI97DRAFT_37200</name>
</gene>
<dbReference type="Proteomes" id="UP000800097">
    <property type="component" value="Unassembled WGS sequence"/>
</dbReference>
<dbReference type="RefSeq" id="XP_033653906.1">
    <property type="nucleotide sequence ID" value="XM_033795325.1"/>
</dbReference>
<feature type="compositionally biased region" description="Low complexity" evidence="1">
    <location>
        <begin position="18"/>
        <end position="30"/>
    </location>
</feature>
<feature type="region of interest" description="Disordered" evidence="1">
    <location>
        <begin position="92"/>
        <end position="115"/>
    </location>
</feature>
<dbReference type="GeneID" id="54548500"/>
<evidence type="ECO:0000256" key="1">
    <source>
        <dbReference type="SAM" id="MobiDB-lite"/>
    </source>
</evidence>
<reference evidence="2" key="1">
    <citation type="journal article" date="2020" name="Stud. Mycol.">
        <title>101 Dothideomycetes genomes: a test case for predicting lifestyles and emergence of pathogens.</title>
        <authorList>
            <person name="Haridas S."/>
            <person name="Albert R."/>
            <person name="Binder M."/>
            <person name="Bloem J."/>
            <person name="Labutti K."/>
            <person name="Salamov A."/>
            <person name="Andreopoulos B."/>
            <person name="Baker S."/>
            <person name="Barry K."/>
            <person name="Bills G."/>
            <person name="Bluhm B."/>
            <person name="Cannon C."/>
            <person name="Castanera R."/>
            <person name="Culley D."/>
            <person name="Daum C."/>
            <person name="Ezra D."/>
            <person name="Gonzalez J."/>
            <person name="Henrissat B."/>
            <person name="Kuo A."/>
            <person name="Liang C."/>
            <person name="Lipzen A."/>
            <person name="Lutzoni F."/>
            <person name="Magnuson J."/>
            <person name="Mondo S."/>
            <person name="Nolan M."/>
            <person name="Ohm R."/>
            <person name="Pangilinan J."/>
            <person name="Park H.-J."/>
            <person name="Ramirez L."/>
            <person name="Alfaro M."/>
            <person name="Sun H."/>
            <person name="Tritt A."/>
            <person name="Yoshinaga Y."/>
            <person name="Zwiers L.-H."/>
            <person name="Turgeon B."/>
            <person name="Goodwin S."/>
            <person name="Spatafora J."/>
            <person name="Crous P."/>
            <person name="Grigoriev I."/>
        </authorList>
    </citation>
    <scope>NUCLEOTIDE SEQUENCE</scope>
    <source>
        <strain evidence="2">CBS 379.55</strain>
    </source>
</reference>
<dbReference type="AlphaFoldDB" id="A0A6A6JIU3"/>
<proteinExistence type="predicted"/>
<name>A0A6A6JIU3_WESOR</name>
<organism evidence="2 3">
    <name type="scientific">Westerdykella ornata</name>
    <dbReference type="NCBI Taxonomy" id="318751"/>
    <lineage>
        <taxon>Eukaryota</taxon>
        <taxon>Fungi</taxon>
        <taxon>Dikarya</taxon>
        <taxon>Ascomycota</taxon>
        <taxon>Pezizomycotina</taxon>
        <taxon>Dothideomycetes</taxon>
        <taxon>Pleosporomycetidae</taxon>
        <taxon>Pleosporales</taxon>
        <taxon>Sporormiaceae</taxon>
        <taxon>Westerdykella</taxon>
    </lineage>
</organism>
<accession>A0A6A6JIU3</accession>
<protein>
    <submittedName>
        <fullName evidence="2">Uncharacterized protein</fullName>
    </submittedName>
</protein>